<dbReference type="InterPro" id="IPR036890">
    <property type="entry name" value="HATPase_C_sf"/>
</dbReference>
<dbReference type="RefSeq" id="WP_275246936.1">
    <property type="nucleotide sequence ID" value="NZ_BAABDX010000001.1"/>
</dbReference>
<evidence type="ECO:0000256" key="1">
    <source>
        <dbReference type="ARBA" id="ARBA00000085"/>
    </source>
</evidence>
<dbReference type="PRINTS" id="PR00344">
    <property type="entry name" value="BCTRLSENSOR"/>
</dbReference>
<evidence type="ECO:0000313" key="16">
    <source>
        <dbReference type="Proteomes" id="UP001213907"/>
    </source>
</evidence>
<evidence type="ECO:0000256" key="12">
    <source>
        <dbReference type="ARBA" id="ARBA00023136"/>
    </source>
</evidence>
<dbReference type="Gene3D" id="1.10.287.130">
    <property type="match status" value="1"/>
</dbReference>
<keyword evidence="5" id="KW-0808">Transferase</keyword>
<dbReference type="InterPro" id="IPR005467">
    <property type="entry name" value="His_kinase_dom"/>
</dbReference>
<evidence type="ECO:0000256" key="4">
    <source>
        <dbReference type="ARBA" id="ARBA00022553"/>
    </source>
</evidence>
<gene>
    <name evidence="15" type="ORF">AFIC_002913</name>
</gene>
<evidence type="ECO:0000256" key="10">
    <source>
        <dbReference type="ARBA" id="ARBA00022989"/>
    </source>
</evidence>
<evidence type="ECO:0000256" key="8">
    <source>
        <dbReference type="ARBA" id="ARBA00022777"/>
    </source>
</evidence>
<protein>
    <recommendedName>
        <fullName evidence="3">histidine kinase</fullName>
        <ecNumber evidence="3">2.7.13.3</ecNumber>
    </recommendedName>
</protein>
<evidence type="ECO:0000256" key="6">
    <source>
        <dbReference type="ARBA" id="ARBA00022692"/>
    </source>
</evidence>
<dbReference type="InterPro" id="IPR050428">
    <property type="entry name" value="TCS_sensor_his_kinase"/>
</dbReference>
<name>A0ABY8BRN6_AFICR</name>
<accession>A0ABY8BRN6</accession>
<dbReference type="EC" id="2.7.13.3" evidence="3"/>
<dbReference type="CDD" id="cd00075">
    <property type="entry name" value="HATPase"/>
    <property type="match status" value="1"/>
</dbReference>
<dbReference type="SMART" id="SM00388">
    <property type="entry name" value="HisKA"/>
    <property type="match status" value="1"/>
</dbReference>
<dbReference type="InterPro" id="IPR036097">
    <property type="entry name" value="HisK_dim/P_sf"/>
</dbReference>
<keyword evidence="4" id="KW-0597">Phosphoprotein</keyword>
<dbReference type="SMART" id="SM00387">
    <property type="entry name" value="HATPase_c"/>
    <property type="match status" value="1"/>
</dbReference>
<dbReference type="Gene3D" id="3.30.565.10">
    <property type="entry name" value="Histidine kinase-like ATPase, C-terminal domain"/>
    <property type="match status" value="1"/>
</dbReference>
<dbReference type="InterPro" id="IPR003594">
    <property type="entry name" value="HATPase_dom"/>
</dbReference>
<dbReference type="SUPFAM" id="SSF55874">
    <property type="entry name" value="ATPase domain of HSP90 chaperone/DNA topoisomerase II/histidine kinase"/>
    <property type="match status" value="1"/>
</dbReference>
<evidence type="ECO:0000259" key="14">
    <source>
        <dbReference type="PROSITE" id="PS50109"/>
    </source>
</evidence>
<keyword evidence="8 15" id="KW-0418">Kinase</keyword>
<evidence type="ECO:0000256" key="7">
    <source>
        <dbReference type="ARBA" id="ARBA00022741"/>
    </source>
</evidence>
<feature type="domain" description="Histidine kinase" evidence="14">
    <location>
        <begin position="221"/>
        <end position="432"/>
    </location>
</feature>
<dbReference type="InterPro" id="IPR003661">
    <property type="entry name" value="HisK_dim/P_dom"/>
</dbReference>
<dbReference type="PROSITE" id="PS50109">
    <property type="entry name" value="HIS_KIN"/>
    <property type="match status" value="1"/>
</dbReference>
<dbReference type="PANTHER" id="PTHR45436">
    <property type="entry name" value="SENSOR HISTIDINE KINASE YKOH"/>
    <property type="match status" value="1"/>
</dbReference>
<keyword evidence="11" id="KW-0902">Two-component regulatory system</keyword>
<evidence type="ECO:0000256" key="5">
    <source>
        <dbReference type="ARBA" id="ARBA00022679"/>
    </source>
</evidence>
<organism evidence="15 16">
    <name type="scientific">Afipia carboxydohydrogena</name>
    <name type="common">Pseudomonas carboxydohydrogena</name>
    <dbReference type="NCBI Taxonomy" id="290"/>
    <lineage>
        <taxon>Bacteria</taxon>
        <taxon>Pseudomonadati</taxon>
        <taxon>Pseudomonadota</taxon>
        <taxon>Alphaproteobacteria</taxon>
        <taxon>Hyphomicrobiales</taxon>
        <taxon>Nitrobacteraceae</taxon>
        <taxon>Afipia</taxon>
    </lineage>
</organism>
<dbReference type="Proteomes" id="UP001213907">
    <property type="component" value="Chromosome"/>
</dbReference>
<keyword evidence="16" id="KW-1185">Reference proteome</keyword>
<dbReference type="InterPro" id="IPR004358">
    <property type="entry name" value="Sig_transdc_His_kin-like_C"/>
</dbReference>
<reference evidence="15 16" key="1">
    <citation type="submission" date="2022-11" db="EMBL/GenBank/DDBJ databases">
        <authorList>
            <person name="Siebert D."/>
            <person name="Busche T."/>
            <person name="Saydam E."/>
            <person name="Kalinowski J."/>
            <person name="Ruckert C."/>
            <person name="Blombach B."/>
        </authorList>
    </citation>
    <scope>NUCLEOTIDE SEQUENCE [LARGE SCALE GENOMIC DNA]</scope>
    <source>
        <strain evidence="15 16">DSM 1083</strain>
    </source>
</reference>
<dbReference type="Pfam" id="PF02518">
    <property type="entry name" value="HATPase_c"/>
    <property type="match status" value="1"/>
</dbReference>
<dbReference type="Pfam" id="PF00512">
    <property type="entry name" value="HisKA"/>
    <property type="match status" value="1"/>
</dbReference>
<dbReference type="EMBL" id="CP113162">
    <property type="protein sequence ID" value="WEF51330.1"/>
    <property type="molecule type" value="Genomic_DNA"/>
</dbReference>
<keyword evidence="6 13" id="KW-0812">Transmembrane</keyword>
<keyword evidence="9" id="KW-0067">ATP-binding</keyword>
<comment type="subcellular location">
    <subcellularLocation>
        <location evidence="2">Membrane</location>
        <topology evidence="2">Multi-pass membrane protein</topology>
    </subcellularLocation>
</comment>
<evidence type="ECO:0000256" key="11">
    <source>
        <dbReference type="ARBA" id="ARBA00023012"/>
    </source>
</evidence>
<proteinExistence type="predicted"/>
<evidence type="ECO:0000256" key="9">
    <source>
        <dbReference type="ARBA" id="ARBA00022840"/>
    </source>
</evidence>
<sequence length="437" mass="48270">MMKKSLRRNLFFGIVTTVTITSCIAGLLAYDWAYDEAIEMQDSILMHISSIVKTQPQDSIVISHLYGVDTDNHAILVRQGKDSDETTYRALWSLPPGLQDTTIDGTVYRAFLSDMAPDSRFAVLQQISVRDEIGTGMAIRTAAPILVLIPLIVIIIAFLLSYSFKVLVRLGQELDNRSADNLDPLPLAGAPTELQPFLTSLNQMFERAQTSIDRQKKFIGDAAHELRTPITALSIQAENLDDTDLPADTRQRIEAVKAGTQRTKHLLEQLLAMARQESGIALNKEIEIGEATKKVVSNLIEFANRKEIDLGLEQSEPLIVRAEVISIEMLLRNVIDNAITYTPRGGRIDIRLSRVDEWAAISITDTGPGIPEDEIGTVFSPFVRGQWNDADGAGLGLSIVQRTANQLNGKVQLQNRPDQPGLVVSIFLPVQDNSAIF</sequence>
<dbReference type="CDD" id="cd00082">
    <property type="entry name" value="HisKA"/>
    <property type="match status" value="1"/>
</dbReference>
<evidence type="ECO:0000313" key="15">
    <source>
        <dbReference type="EMBL" id="WEF51330.1"/>
    </source>
</evidence>
<evidence type="ECO:0000256" key="13">
    <source>
        <dbReference type="SAM" id="Phobius"/>
    </source>
</evidence>
<dbReference type="PANTHER" id="PTHR45436:SF14">
    <property type="entry name" value="SENSOR PROTEIN QSEC"/>
    <property type="match status" value="1"/>
</dbReference>
<feature type="transmembrane region" description="Helical" evidence="13">
    <location>
        <begin position="145"/>
        <end position="168"/>
    </location>
</feature>
<keyword evidence="10 13" id="KW-1133">Transmembrane helix</keyword>
<keyword evidence="7" id="KW-0547">Nucleotide-binding</keyword>
<comment type="catalytic activity">
    <reaction evidence="1">
        <text>ATP + protein L-histidine = ADP + protein N-phospho-L-histidine.</text>
        <dbReference type="EC" id="2.7.13.3"/>
    </reaction>
</comment>
<dbReference type="PROSITE" id="PS51257">
    <property type="entry name" value="PROKAR_LIPOPROTEIN"/>
    <property type="match status" value="1"/>
</dbReference>
<evidence type="ECO:0000256" key="3">
    <source>
        <dbReference type="ARBA" id="ARBA00012438"/>
    </source>
</evidence>
<evidence type="ECO:0000256" key="2">
    <source>
        <dbReference type="ARBA" id="ARBA00004141"/>
    </source>
</evidence>
<dbReference type="SUPFAM" id="SSF47384">
    <property type="entry name" value="Homodimeric domain of signal transducing histidine kinase"/>
    <property type="match status" value="1"/>
</dbReference>
<dbReference type="GO" id="GO:0016301">
    <property type="term" value="F:kinase activity"/>
    <property type="evidence" value="ECO:0007669"/>
    <property type="project" value="UniProtKB-KW"/>
</dbReference>
<keyword evidence="12 13" id="KW-0472">Membrane</keyword>